<reference evidence="1 2" key="1">
    <citation type="submission" date="2007-11" db="EMBL/GenBank/DDBJ databases">
        <title>Sequence and organization of Orgyia leucostigma nucleopolyhedrovirus genome.</title>
        <authorList>
            <person name="Eveleigh R.J.M."/>
            <person name="Lapointe R."/>
            <person name="Graham R.I."/>
            <person name="Lauzon H.A.M."/>
            <person name="Pavlik L."/>
            <person name="Arif B.M."/>
            <person name="Lucarotti C.J."/>
        </authorList>
    </citation>
    <scope>NUCLEOTIDE SEQUENCE [LARGE SCALE GENOMIC DNA]</scope>
    <source>
        <strain evidence="1">CFS-77</strain>
    </source>
</reference>
<proteinExistence type="predicted"/>
<dbReference type="OrthoDB" id="6189at10239"/>
<dbReference type="GeneID" id="5850446"/>
<name>B0FDQ6_9ABAC</name>
<dbReference type="KEGG" id="vg:5850446"/>
<sequence>MTTATLTTTKYKKCIAEKTNPLKCIKPTRSTCRLHPLRANCRAIKRRHDHITDNDNVGSDVYYYHETTLNTVYLDYNCRGYYEKLVDPEDDTPRGHYLSAHEMYAYVHLAPLDDDETFYGIDEAGERQLTVVTMVIKNMMTAFEKRDNYVFLFVEELQMDLVYSIFRAVTLPQRVFAIPFDDNAPTLDNFVVVSVPATDEAIVSQHIYRMFIIYNTVLTMILKQRNPYNESTIKSISIVLRTLGKCPNNKERVKCCDLKYGGNAPGHVMCAPRAMLKRIFHYAKWARTPNNYKRYFELIAKPTQTERQLSQECRRATINYNDFNYALMDWYHFMVDFRAFFGIGN</sequence>
<dbReference type="Proteomes" id="UP000203316">
    <property type="component" value="Segment"/>
</dbReference>
<evidence type="ECO:0000313" key="1">
    <source>
        <dbReference type="EMBL" id="ABY65764.1"/>
    </source>
</evidence>
<dbReference type="RefSeq" id="YP_001650948.1">
    <property type="nucleotide sequence ID" value="NC_010276.1"/>
</dbReference>
<dbReference type="Pfam" id="PF05789">
    <property type="entry name" value="Baculo_VP1054"/>
    <property type="match status" value="1"/>
</dbReference>
<keyword evidence="2" id="KW-1185">Reference proteome</keyword>
<gene>
    <name evidence="1" type="primary">vp1054</name>
</gene>
<dbReference type="InterPro" id="IPR008416">
    <property type="entry name" value="Baculo_VP1054"/>
</dbReference>
<accession>B0FDQ6</accession>
<evidence type="ECO:0000313" key="2">
    <source>
        <dbReference type="Proteomes" id="UP000203316"/>
    </source>
</evidence>
<dbReference type="EMBL" id="EU309041">
    <property type="protein sequence ID" value="ABY65764.1"/>
    <property type="molecule type" value="Genomic_DNA"/>
</dbReference>
<organism evidence="1 2">
    <name type="scientific">Orgyia leucostigma nucleopolyhedrovirus</name>
    <dbReference type="NCBI Taxonomy" id="490711"/>
    <lineage>
        <taxon>Viruses</taxon>
        <taxon>Viruses incertae sedis</taxon>
        <taxon>Naldaviricetes</taxon>
        <taxon>Lefavirales</taxon>
        <taxon>Baculoviridae</taxon>
        <taxon>Alphabaculovirus</taxon>
        <taxon>Alphabaculovirus orleucostigmae</taxon>
    </lineage>
</organism>
<protein>
    <submittedName>
        <fullName evidence="1">Vp1054</fullName>
    </submittedName>
</protein>